<name>A0A095Y6Y0_9CORY</name>
<dbReference type="AlphaFoldDB" id="A0A095Y6Y0"/>
<evidence type="ECO:0008006" key="5">
    <source>
        <dbReference type="Google" id="ProtNLM"/>
    </source>
</evidence>
<protein>
    <recommendedName>
        <fullName evidence="5">Clumping factor B</fullName>
    </recommendedName>
</protein>
<accession>A0A095Y6Y0</accession>
<reference evidence="2 4" key="1">
    <citation type="submission" date="2014-07" db="EMBL/GenBank/DDBJ databases">
        <authorList>
            <person name="McCorrison J."/>
            <person name="Sanka R."/>
            <person name="Torralba M."/>
            <person name="Gillis M."/>
            <person name="Haft D.H."/>
            <person name="Methe B."/>
            <person name="Sutton G."/>
            <person name="Nelson K.E."/>
        </authorList>
    </citation>
    <scope>NUCLEOTIDE SEQUENCE [LARGE SCALE GENOMIC DNA]</scope>
    <source>
        <strain evidence="2 4">DNF00450</strain>
    </source>
</reference>
<feature type="transmembrane region" description="Helical" evidence="1">
    <location>
        <begin position="70"/>
        <end position="93"/>
    </location>
</feature>
<evidence type="ECO:0000256" key="1">
    <source>
        <dbReference type="SAM" id="Phobius"/>
    </source>
</evidence>
<dbReference type="EMBL" id="JRNE01000025">
    <property type="protein sequence ID" value="KGF18190.1"/>
    <property type="molecule type" value="Genomic_DNA"/>
</dbReference>
<proteinExistence type="predicted"/>
<dbReference type="InterPro" id="IPR007436">
    <property type="entry name" value="DUF485"/>
</dbReference>
<comment type="caution">
    <text evidence="2">The sequence shown here is derived from an EMBL/GenBank/DDBJ whole genome shotgun (WGS) entry which is preliminary data.</text>
</comment>
<gene>
    <name evidence="2" type="ORF">HMPREF1650_02225</name>
    <name evidence="3" type="ORF">HMPREF1650_02435</name>
</gene>
<dbReference type="PANTHER" id="PTHR38441:SF1">
    <property type="entry name" value="MEMBRANE PROTEIN"/>
    <property type="match status" value="1"/>
</dbReference>
<evidence type="ECO:0000313" key="4">
    <source>
        <dbReference type="Proteomes" id="UP000029548"/>
    </source>
</evidence>
<keyword evidence="1" id="KW-1133">Transmembrane helix</keyword>
<feature type="transmembrane region" description="Helical" evidence="1">
    <location>
        <begin position="37"/>
        <end position="58"/>
    </location>
</feature>
<keyword evidence="1" id="KW-0812">Transmembrane</keyword>
<organism evidence="2 4">
    <name type="scientific">Corynebacterium freneyi DNF00450</name>
    <dbReference type="NCBI Taxonomy" id="1287475"/>
    <lineage>
        <taxon>Bacteria</taxon>
        <taxon>Bacillati</taxon>
        <taxon>Actinomycetota</taxon>
        <taxon>Actinomycetes</taxon>
        <taxon>Mycobacteriales</taxon>
        <taxon>Corynebacteriaceae</taxon>
        <taxon>Corynebacterium</taxon>
    </lineage>
</organism>
<sequence>MSATPQPVDRHKPTAAEYRHVQGTEEFQELRTTFRSFTIPLTIAGLVWYVAYVLLATYMPDLFGTEMPVFGNLGILLGVLQFVTTFFITWWYISFANKKLEPLQAAIRDEMESGAVAAKLGAGKKEAK</sequence>
<dbReference type="EMBL" id="JRNE01000025">
    <property type="protein sequence ID" value="KGF18222.1"/>
    <property type="molecule type" value="Genomic_DNA"/>
</dbReference>
<dbReference type="Pfam" id="PF04341">
    <property type="entry name" value="DUF485"/>
    <property type="match status" value="1"/>
</dbReference>
<dbReference type="eggNOG" id="COG3162">
    <property type="taxonomic scope" value="Bacteria"/>
</dbReference>
<keyword evidence="1" id="KW-0472">Membrane</keyword>
<dbReference type="PANTHER" id="PTHR38441">
    <property type="entry name" value="INTEGRAL MEMBRANE PROTEIN-RELATED"/>
    <property type="match status" value="1"/>
</dbReference>
<dbReference type="Proteomes" id="UP000029548">
    <property type="component" value="Unassembled WGS sequence"/>
</dbReference>
<evidence type="ECO:0000313" key="2">
    <source>
        <dbReference type="EMBL" id="KGF18190.1"/>
    </source>
</evidence>
<evidence type="ECO:0000313" key="3">
    <source>
        <dbReference type="EMBL" id="KGF18222.1"/>
    </source>
</evidence>